<accession>A0A0H1RK28</accession>
<evidence type="ECO:0000259" key="1">
    <source>
        <dbReference type="Pfam" id="PF02036"/>
    </source>
</evidence>
<dbReference type="PATRIC" id="fig|1225564.3.peg.3097"/>
<proteinExistence type="predicted"/>
<sequence>MTLSNTPATALPPLVSLALRPLPLYPFQLFLSAVLRRIVQQHPRMFERLGSYAGKRYGLAPSDLPFAFVLDTAPQAARLTVVRSLPLRLDARISGPLQILLGMVNGSYDGDALFFSRAIVVEGDMEAVLALRNAVDDAGVDVLQEGASLLGPPGRFCEALLREYFGGEQKKGLSSVSRRQGETSWN</sequence>
<keyword evidence="3" id="KW-1185">Reference proteome</keyword>
<dbReference type="InterPro" id="IPR003033">
    <property type="entry name" value="SCP2_sterol-bd_dom"/>
</dbReference>
<dbReference type="Proteomes" id="UP000035489">
    <property type="component" value="Unassembled WGS sequence"/>
</dbReference>
<dbReference type="Pfam" id="PF02036">
    <property type="entry name" value="SCP2"/>
    <property type="match status" value="1"/>
</dbReference>
<evidence type="ECO:0000313" key="2">
    <source>
        <dbReference type="EMBL" id="KLK92967.1"/>
    </source>
</evidence>
<dbReference type="InterPro" id="IPR036527">
    <property type="entry name" value="SCP2_sterol-bd_dom_sf"/>
</dbReference>
<dbReference type="AlphaFoldDB" id="A0A0H1RK28"/>
<feature type="domain" description="SCP2" evidence="1">
    <location>
        <begin position="38"/>
        <end position="135"/>
    </location>
</feature>
<organism evidence="2 3">
    <name type="scientific">Microvirga vignae</name>
    <dbReference type="NCBI Taxonomy" id="1225564"/>
    <lineage>
        <taxon>Bacteria</taxon>
        <taxon>Pseudomonadati</taxon>
        <taxon>Pseudomonadota</taxon>
        <taxon>Alphaproteobacteria</taxon>
        <taxon>Hyphomicrobiales</taxon>
        <taxon>Methylobacteriaceae</taxon>
        <taxon>Microvirga</taxon>
    </lineage>
</organism>
<dbReference type="SUPFAM" id="SSF55718">
    <property type="entry name" value="SCP-like"/>
    <property type="match status" value="1"/>
</dbReference>
<protein>
    <recommendedName>
        <fullName evidence="1">SCP2 domain-containing protein</fullName>
    </recommendedName>
</protein>
<comment type="caution">
    <text evidence="2">The sequence shown here is derived from an EMBL/GenBank/DDBJ whole genome shotgun (WGS) entry which is preliminary data.</text>
</comment>
<gene>
    <name evidence="2" type="ORF">AA309_11980</name>
</gene>
<dbReference type="OrthoDB" id="8479080at2"/>
<name>A0A0H1RK28_9HYPH</name>
<dbReference type="STRING" id="1225564.AA309_11980"/>
<dbReference type="EMBL" id="LCYG01000028">
    <property type="protein sequence ID" value="KLK92967.1"/>
    <property type="molecule type" value="Genomic_DNA"/>
</dbReference>
<evidence type="ECO:0000313" key="3">
    <source>
        <dbReference type="Proteomes" id="UP000035489"/>
    </source>
</evidence>
<reference evidence="2 3" key="1">
    <citation type="submission" date="2015-05" db="EMBL/GenBank/DDBJ databases">
        <title>Draft genome sequence of Microvirga vignae strain BR3299, a novel nitrogen fixing bacteria isolated from Brazil semi-aired region.</title>
        <authorList>
            <person name="Zilli J.E."/>
            <person name="Passos S.R."/>
            <person name="Leite J."/>
            <person name="Baldani J.I."/>
            <person name="Xavier G.R."/>
            <person name="Rumjaneck N.G."/>
            <person name="Simoes-Araujo J.L."/>
        </authorList>
    </citation>
    <scope>NUCLEOTIDE SEQUENCE [LARGE SCALE GENOMIC DNA]</scope>
    <source>
        <strain evidence="2 3">BR3299</strain>
    </source>
</reference>